<dbReference type="InterPro" id="IPR024730">
    <property type="entry name" value="MSP1_EGF_1"/>
</dbReference>
<dbReference type="SMART" id="SM00209">
    <property type="entry name" value="TSP1"/>
    <property type="match status" value="3"/>
</dbReference>
<evidence type="ECO:0000256" key="2">
    <source>
        <dbReference type="ARBA" id="ARBA00006127"/>
    </source>
</evidence>
<feature type="compositionally biased region" description="Low complexity" evidence="11">
    <location>
        <begin position="1693"/>
        <end position="1722"/>
    </location>
</feature>
<name>K1QGK1_MAGGI</name>
<keyword evidence="12" id="KW-0812">Transmembrane</keyword>
<dbReference type="PROSITE" id="PS00010">
    <property type="entry name" value="ASX_HYDROXYL"/>
    <property type="match status" value="24"/>
</dbReference>
<dbReference type="PROSITE" id="PS50026">
    <property type="entry name" value="EGF_3"/>
    <property type="match status" value="22"/>
</dbReference>
<dbReference type="EMBL" id="JH816729">
    <property type="protein sequence ID" value="EKC35972.1"/>
    <property type="molecule type" value="Genomic_DNA"/>
</dbReference>
<feature type="disulfide bond" evidence="10">
    <location>
        <begin position="1520"/>
        <end position="1530"/>
    </location>
</feature>
<feature type="domain" description="EGF-like" evidence="13">
    <location>
        <begin position="1390"/>
        <end position="1433"/>
    </location>
</feature>
<dbReference type="Pfam" id="PF12662">
    <property type="entry name" value="cEGF"/>
    <property type="match status" value="2"/>
</dbReference>
<reference evidence="14" key="1">
    <citation type="journal article" date="2012" name="Nature">
        <title>The oyster genome reveals stress adaptation and complexity of shell formation.</title>
        <authorList>
            <person name="Zhang G."/>
            <person name="Fang X."/>
            <person name="Guo X."/>
            <person name="Li L."/>
            <person name="Luo R."/>
            <person name="Xu F."/>
            <person name="Yang P."/>
            <person name="Zhang L."/>
            <person name="Wang X."/>
            <person name="Qi H."/>
            <person name="Xiong Z."/>
            <person name="Que H."/>
            <person name="Xie Y."/>
            <person name="Holland P.W."/>
            <person name="Paps J."/>
            <person name="Zhu Y."/>
            <person name="Wu F."/>
            <person name="Chen Y."/>
            <person name="Wang J."/>
            <person name="Peng C."/>
            <person name="Meng J."/>
            <person name="Yang L."/>
            <person name="Liu J."/>
            <person name="Wen B."/>
            <person name="Zhang N."/>
            <person name="Huang Z."/>
            <person name="Zhu Q."/>
            <person name="Feng Y."/>
            <person name="Mount A."/>
            <person name="Hedgecock D."/>
            <person name="Xu Z."/>
            <person name="Liu Y."/>
            <person name="Domazet-Loso T."/>
            <person name="Du Y."/>
            <person name="Sun X."/>
            <person name="Zhang S."/>
            <person name="Liu B."/>
            <person name="Cheng P."/>
            <person name="Jiang X."/>
            <person name="Li J."/>
            <person name="Fan D."/>
            <person name="Wang W."/>
            <person name="Fu W."/>
            <person name="Wang T."/>
            <person name="Wang B."/>
            <person name="Zhang J."/>
            <person name="Peng Z."/>
            <person name="Li Y."/>
            <person name="Li N."/>
            <person name="Wang J."/>
            <person name="Chen M."/>
            <person name="He Y."/>
            <person name="Tan F."/>
            <person name="Song X."/>
            <person name="Zheng Q."/>
            <person name="Huang R."/>
            <person name="Yang H."/>
            <person name="Du X."/>
            <person name="Chen L."/>
            <person name="Yang M."/>
            <person name="Gaffney P.M."/>
            <person name="Wang S."/>
            <person name="Luo L."/>
            <person name="She Z."/>
            <person name="Ming Y."/>
            <person name="Huang W."/>
            <person name="Zhang S."/>
            <person name="Huang B."/>
            <person name="Zhang Y."/>
            <person name="Qu T."/>
            <person name="Ni P."/>
            <person name="Miao G."/>
            <person name="Wang J."/>
            <person name="Wang Q."/>
            <person name="Steinberg C.E."/>
            <person name="Wang H."/>
            <person name="Li N."/>
            <person name="Qian L."/>
            <person name="Zhang G."/>
            <person name="Li Y."/>
            <person name="Yang H."/>
            <person name="Liu X."/>
            <person name="Wang J."/>
            <person name="Yin Y."/>
            <person name="Wang J."/>
        </authorList>
    </citation>
    <scope>NUCLEOTIDE SEQUENCE [LARGE SCALE GENOMIC DNA]</scope>
    <source>
        <strain evidence="14">05x7-T-G4-1.051#20</strain>
    </source>
</reference>
<feature type="domain" description="EGF-like" evidence="13">
    <location>
        <begin position="1350"/>
        <end position="1389"/>
    </location>
</feature>
<feature type="domain" description="EGF-like" evidence="13">
    <location>
        <begin position="1095"/>
        <end position="1135"/>
    </location>
</feature>
<feature type="domain" description="EGF-like" evidence="13">
    <location>
        <begin position="1307"/>
        <end position="1349"/>
    </location>
</feature>
<protein>
    <submittedName>
        <fullName evidence="14">Fibrillin-2</fullName>
    </submittedName>
</protein>
<dbReference type="FunFam" id="2.10.25.10:FF:000014">
    <property type="entry name" value="Latent-transforming growth factor beta-binding protein 3"/>
    <property type="match status" value="2"/>
</dbReference>
<dbReference type="InterPro" id="IPR018097">
    <property type="entry name" value="EGF_Ca-bd_CS"/>
</dbReference>
<dbReference type="FunFam" id="2.10.25.10:FF:000240">
    <property type="entry name" value="Vitamin K-dependent protein S"/>
    <property type="match status" value="1"/>
</dbReference>
<feature type="domain" description="EGF-like" evidence="13">
    <location>
        <begin position="1052"/>
        <end position="1094"/>
    </location>
</feature>
<dbReference type="InterPro" id="IPR026823">
    <property type="entry name" value="cEGF"/>
</dbReference>
<dbReference type="InParanoid" id="K1QGK1"/>
<evidence type="ECO:0000256" key="10">
    <source>
        <dbReference type="PROSITE-ProRule" id="PRU00076"/>
    </source>
</evidence>
<keyword evidence="8 10" id="KW-1015">Disulfide bond</keyword>
<dbReference type="InterPro" id="IPR000742">
    <property type="entry name" value="EGF"/>
</dbReference>
<dbReference type="SMART" id="SM00179">
    <property type="entry name" value="EGF_CA"/>
    <property type="match status" value="29"/>
</dbReference>
<feature type="domain" description="EGF-like" evidence="13">
    <location>
        <begin position="1516"/>
        <end position="1555"/>
    </location>
</feature>
<dbReference type="InterPro" id="IPR003886">
    <property type="entry name" value="NIDO_dom"/>
</dbReference>
<keyword evidence="7" id="KW-0677">Repeat</keyword>
<dbReference type="Pfam" id="PF07645">
    <property type="entry name" value="EGF_CA"/>
    <property type="match status" value="21"/>
</dbReference>
<feature type="domain" description="EGF-like" evidence="13">
    <location>
        <begin position="1599"/>
        <end position="1639"/>
    </location>
</feature>
<evidence type="ECO:0000256" key="3">
    <source>
        <dbReference type="ARBA" id="ARBA00022525"/>
    </source>
</evidence>
<evidence type="ECO:0000256" key="12">
    <source>
        <dbReference type="SAM" id="Phobius"/>
    </source>
</evidence>
<keyword evidence="6" id="KW-0732">Signal</keyword>
<feature type="disulfide bond" evidence="10">
    <location>
        <begin position="177"/>
        <end position="194"/>
    </location>
</feature>
<evidence type="ECO:0000256" key="1">
    <source>
        <dbReference type="ARBA" id="ARBA00004498"/>
    </source>
</evidence>
<feature type="domain" description="EGF-like" evidence="13">
    <location>
        <begin position="2067"/>
        <end position="2107"/>
    </location>
</feature>
<dbReference type="InterPro" id="IPR000884">
    <property type="entry name" value="TSP1_rpt"/>
</dbReference>
<dbReference type="Gene3D" id="2.10.25.10">
    <property type="entry name" value="Laminin"/>
    <property type="match status" value="33"/>
</dbReference>
<feature type="domain" description="EGF-like" evidence="13">
    <location>
        <begin position="166"/>
        <end position="206"/>
    </location>
</feature>
<feature type="domain" description="EGF-like" evidence="13">
    <location>
        <begin position="1223"/>
        <end position="1259"/>
    </location>
</feature>
<organism evidence="14">
    <name type="scientific">Magallana gigas</name>
    <name type="common">Pacific oyster</name>
    <name type="synonym">Crassostrea gigas</name>
    <dbReference type="NCBI Taxonomy" id="29159"/>
    <lineage>
        <taxon>Eukaryota</taxon>
        <taxon>Metazoa</taxon>
        <taxon>Spiralia</taxon>
        <taxon>Lophotrochozoa</taxon>
        <taxon>Mollusca</taxon>
        <taxon>Bivalvia</taxon>
        <taxon>Autobranchia</taxon>
        <taxon>Pteriomorphia</taxon>
        <taxon>Ostreida</taxon>
        <taxon>Ostreoidea</taxon>
        <taxon>Ostreidae</taxon>
        <taxon>Magallana</taxon>
    </lineage>
</organism>
<dbReference type="Gene3D" id="2.20.100.10">
    <property type="entry name" value="Thrombospondin type-1 (TSP1) repeat"/>
    <property type="match status" value="3"/>
</dbReference>
<evidence type="ECO:0000259" key="13">
    <source>
        <dbReference type="PROSITE" id="PS50026"/>
    </source>
</evidence>
<keyword evidence="12" id="KW-1133">Transmembrane helix</keyword>
<dbReference type="SUPFAM" id="SSF57196">
    <property type="entry name" value="EGF/Laminin"/>
    <property type="match status" value="4"/>
</dbReference>
<dbReference type="CDD" id="cd00054">
    <property type="entry name" value="EGF_CA"/>
    <property type="match status" value="13"/>
</dbReference>
<dbReference type="Pfam" id="PF06119">
    <property type="entry name" value="NIDO"/>
    <property type="match status" value="1"/>
</dbReference>
<comment type="caution">
    <text evidence="10">Lacks conserved residue(s) required for the propagation of feature annotation.</text>
</comment>
<feature type="domain" description="EGF-like" evidence="13">
    <location>
        <begin position="2334"/>
        <end position="2377"/>
    </location>
</feature>
<dbReference type="Pfam" id="PF12946">
    <property type="entry name" value="EGF_MSP1_1"/>
    <property type="match status" value="1"/>
</dbReference>
<dbReference type="GO" id="GO:0005509">
    <property type="term" value="F:calcium ion binding"/>
    <property type="evidence" value="ECO:0007669"/>
    <property type="project" value="InterPro"/>
</dbReference>
<dbReference type="InterPro" id="IPR000560">
    <property type="entry name" value="His_Pase_clade-2"/>
</dbReference>
<feature type="region of interest" description="Disordered" evidence="11">
    <location>
        <begin position="1683"/>
        <end position="1776"/>
    </location>
</feature>
<feature type="domain" description="EGF-like" evidence="13">
    <location>
        <begin position="1475"/>
        <end position="1515"/>
    </location>
</feature>
<feature type="domain" description="EGF-like" evidence="13">
    <location>
        <begin position="2195"/>
        <end position="2231"/>
    </location>
</feature>
<dbReference type="SUPFAM" id="SSF53254">
    <property type="entry name" value="Phosphoglycerate mutase-like"/>
    <property type="match status" value="1"/>
</dbReference>
<dbReference type="PROSITE" id="PS00022">
    <property type="entry name" value="EGF_1"/>
    <property type="match status" value="2"/>
</dbReference>
<keyword evidence="9" id="KW-0325">Glycoprotein</keyword>
<accession>K1QGK1</accession>
<dbReference type="PANTHER" id="PTHR24050">
    <property type="entry name" value="PA14 DOMAIN-CONTAINING PROTEIN"/>
    <property type="match status" value="1"/>
</dbReference>
<comment type="subcellular location">
    <subcellularLocation>
        <location evidence="1">Secreted</location>
        <location evidence="1">Extracellular space</location>
        <location evidence="1">Extracellular matrix</location>
    </subcellularLocation>
</comment>
<dbReference type="CDD" id="cd07061">
    <property type="entry name" value="HP_HAP_like"/>
    <property type="match status" value="1"/>
</dbReference>
<feature type="domain" description="EGF-like" evidence="13">
    <location>
        <begin position="2546"/>
        <end position="2591"/>
    </location>
</feature>
<dbReference type="PROSITE" id="PS00778">
    <property type="entry name" value="HIS_ACID_PHOSPHAT_2"/>
    <property type="match status" value="1"/>
</dbReference>
<evidence type="ECO:0000256" key="11">
    <source>
        <dbReference type="SAM" id="MobiDB-lite"/>
    </source>
</evidence>
<dbReference type="PROSITE" id="PS01186">
    <property type="entry name" value="EGF_2"/>
    <property type="match status" value="19"/>
</dbReference>
<dbReference type="Gene3D" id="3.40.50.1240">
    <property type="entry name" value="Phosphoglycerate mutase-like"/>
    <property type="match status" value="1"/>
</dbReference>
<dbReference type="InterPro" id="IPR029033">
    <property type="entry name" value="His_PPase_superfam"/>
</dbReference>
<evidence type="ECO:0000256" key="7">
    <source>
        <dbReference type="ARBA" id="ARBA00022737"/>
    </source>
</evidence>
<feature type="domain" description="EGF-like" evidence="13">
    <location>
        <begin position="1434"/>
        <end position="1474"/>
    </location>
</feature>
<dbReference type="Pfam" id="PF00328">
    <property type="entry name" value="His_Phos_2"/>
    <property type="match status" value="1"/>
</dbReference>
<dbReference type="HOGENOM" id="CLU_225846_0_0_1"/>
<dbReference type="InterPro" id="IPR009030">
    <property type="entry name" value="Growth_fac_rcpt_cys_sf"/>
</dbReference>
<feature type="domain" description="EGF-like" evidence="13">
    <location>
        <begin position="2291"/>
        <end position="2333"/>
    </location>
</feature>
<dbReference type="FunFam" id="2.10.25.10:FF:000038">
    <property type="entry name" value="Fibrillin 2"/>
    <property type="match status" value="8"/>
</dbReference>
<dbReference type="PROSITE" id="PS50092">
    <property type="entry name" value="TSP1"/>
    <property type="match status" value="3"/>
</dbReference>
<feature type="domain" description="EGF-like" evidence="13">
    <location>
        <begin position="2464"/>
        <end position="2504"/>
    </location>
</feature>
<proteinExistence type="inferred from homology"/>
<feature type="disulfide bond" evidence="10">
    <location>
        <begin position="1354"/>
        <end position="1364"/>
    </location>
</feature>
<evidence type="ECO:0000256" key="5">
    <source>
        <dbReference type="ARBA" id="ARBA00022536"/>
    </source>
</evidence>
<dbReference type="GO" id="GO:0007160">
    <property type="term" value="P:cell-matrix adhesion"/>
    <property type="evidence" value="ECO:0007669"/>
    <property type="project" value="InterPro"/>
</dbReference>
<keyword evidence="5 10" id="KW-0245">EGF-like domain</keyword>
<dbReference type="SUPFAM" id="SSF82895">
    <property type="entry name" value="TSP-1 type 1 repeat"/>
    <property type="match status" value="3"/>
</dbReference>
<dbReference type="InterPro" id="IPR000152">
    <property type="entry name" value="EGF-type_Asp/Asn_hydroxyl_site"/>
</dbReference>
<feature type="transmembrane region" description="Helical" evidence="12">
    <location>
        <begin position="3044"/>
        <end position="3065"/>
    </location>
</feature>
<feature type="domain" description="EGF-like" evidence="13">
    <location>
        <begin position="1266"/>
        <end position="1306"/>
    </location>
</feature>
<evidence type="ECO:0000256" key="8">
    <source>
        <dbReference type="ARBA" id="ARBA00023157"/>
    </source>
</evidence>
<keyword evidence="4" id="KW-0272">Extracellular matrix</keyword>
<dbReference type="SUPFAM" id="SSF57184">
    <property type="entry name" value="Growth factor receptor domain"/>
    <property type="match status" value="10"/>
</dbReference>
<feature type="compositionally biased region" description="Polar residues" evidence="11">
    <location>
        <begin position="1723"/>
        <end position="1759"/>
    </location>
</feature>
<dbReference type="PROSITE" id="PS01187">
    <property type="entry name" value="EGF_CA"/>
    <property type="match status" value="9"/>
</dbReference>
<keyword evidence="12" id="KW-0472">Membrane</keyword>
<dbReference type="InterPro" id="IPR033379">
    <property type="entry name" value="Acid_Pase_AS"/>
</dbReference>
<gene>
    <name evidence="14" type="ORF">CGI_10027530</name>
</gene>
<feature type="disulfide bond" evidence="10">
    <location>
        <begin position="1805"/>
        <end position="1814"/>
    </location>
</feature>
<comment type="similarity">
    <text evidence="2">Belongs to the fibulin family.</text>
</comment>
<dbReference type="InterPro" id="IPR001881">
    <property type="entry name" value="EGF-like_Ca-bd_dom"/>
</dbReference>
<dbReference type="SMART" id="SM00539">
    <property type="entry name" value="NIDO"/>
    <property type="match status" value="1"/>
</dbReference>
<sequence>MKSCNIIAVPYYTQWSAYGACDSSCGDGLQKRTRNCTDITGANRGQDCGPDLENEKACVGLPECVVTSNPCDAPVNPCLSDGVSHTCRLQSGGTFKCKCKDGYVNDAAGKYCVNENECNRVINDCKDLNTKTLKQGVASCKDTVGSYDCVCASGFTYNSTSRVCTDVDECSTGAHNCDITSRATCTNTPGSFTCRCLAGYQGAGTTGTCKENRLLSFTGHSKLSSSAIYSDYLAPNFAMKVGGFLYPSFYFTRGGLILFTTVTSDTKSSGVRRPFTNPSKFSLDPSFQEKAAFAPWWSNLITGTDAKSGVYYKEFSSDVPSENTVIQGEKRDFSSNYAGFSMSSPKYMIIITWNKMELSKNPRANAETVTFQLVMITDYENTYVKVIYNDREMTWDVLNSVGNYPVRIGVLKQNETAEEYPQSYLNLISSPQDKSKIEKIDEVIPTGLTGDVSWKRKGFSYYKISGSGGISSHPGLQCSSFLTTKRSQLSNPLFSVKTDEVSKCPPSLLQKTDSLVAFSAAGIPSSIICFGKRSALSSTAKDERTPRCCYDRSNKGLIMEATIAKGFNTYMVRKPSSAIQTTADQAFDTCCNAENSYASKSDQCSEYLNVLPVCSSENFVASGAGGALGDPHLTSLDGLSFTFNGHGEFVLLKATNVEVQGRFSPQRNAAGVKSATFISGIAGQQSNPASAKVEFRLDANSNDTEILINGVLQNVDLSSGAADFLEVTVTKETDSKGVSTWKMIFSGGLTAGVQLTNKMFQLVISASASYRTQFEGQNTENNTLFTYGGSASNANWTSHIDTSYTPVFFNANLTVMFPDPSKRSTAISTCNSGKSTDSDPEKRKECYFDFKVTENAALAASTSDTKTALAETQSALANYPPEIKNGNVTIEVTVGGNYSLVLNAVDENEGDTIFFLLNSDAPSGVTVNNATKTLTWVGVPDSNSMSIKITVSDGKAQSLWTPKIKLCKCKNGATCGFGVESSEQFFIVPCTCVKGYDGTYCENDEDGCASRPCWPGVDCTDVLARDLSTTPAGFTCGSCPSHLDGDGITCSDNDECQLKTDNCDKATTTCTNTVGSFTCECKKGYTRESATQCTDINECDKNPCPANSRCQNTVGSYTCTCNYGYQLNTQSNQCEDKDECAGSNNCQQRCIDGVGTYTCGCNTGYRLNETDLISCLPENECTSQQKATCDGGNPRTSCAVLKGDVYCTCPSGFALNATKYCIDIDECATNVDICVDSKSDCVNREGGYRCQCKAGYKNQGDFACADIDECTSGNNCTSPATCSNTDGSYACVCPSGYTKSGQYGCSDINECASSATHNCDKQYGTCSNTPGGYGCSCNKGFTGNGYVCADLNECATKNNCTQKCSNAIGSYTCSCFEGYTLAADGLTCNDNNECTDSAANGCFSNAYCTNTQGSYTCSCPSDYILKGDGKTCEYANECILKTAECPANSQCINLDPGYSCQCSSGYQKNGSLCQDINECDGANDCNSKLGVCNNNAGGYSCSCKTGYSGDGRTCVDVDECAGSHGCGQLCKNLPGGFECQCQQGYRLEADQKTCVAEAECDSAKKKTCQNELCAKLNGTQTCQCPPGFVLDTNGTSCNDTDECLASPCYKTNSRCENTVGSYNCSCINGFILGPNNVCKDRNGGLSSWTVWGNCTKPCGSGTSTRTRACDNPTKEGFGADCVGERSQSKPCNTQVCPTTTTQAPTTQPPTTSTTRPTIVTGPITTSVFNSSQPASNVTQPPTSNPSTDSSEPASNVSQSPNTKPTIPTTTTTNGPTTTTPNLCDGFTCQNGGACVVIDGSPRCQCNASYTGNVCQYAVPYYTQWSAYGPCDSSCGDGLQKRTRNCTDITGANRGQDCGADLENEKACVGLPECVVTSNPCDAPVNPCLSDGVSHTCRLQAGGAFKCKCKDGYVNDAAGKYCVRQNTKNNSLFTYGGSASNADWTSHVDTSYTPVFFNANLTVMFPDPSKRSTAISLCNSGKSTDSDPEKRKECYFDFKVTENAAVASSTSNTKAELAETQSTLDNNECQLKTDNCDKATTTCTNTVGSFTCECKKGYSKESASKCTDINECDKNPCPANSRCQNTVGSYTCTCNYGYQLNTQSNQCEDKDECAGSNNCQQKCIDGVGTYTCGCNTGYRLNTTDLISCLPENECTAQQKATCDGGNPRTSCAVLNGDVYCTCPSGFALNATKYCIDIDECATNVDICVDSQSDCVNREGGYRCQCKAGYKNQGDFACADAVTSLKSYPFADIDECTSGNNCTSPATCSNTVGSYTCVCPNGYTKSTQFSCSDVNECASAATHGCDKEYGTCSNTPGGYTCSCNKGFTGTGYVCADVNECSDSAANGCYNNAHCTNTQGSYTCSCPANYRLKGDGKTCESIFKCADNHGCSHTCGKINSVDTCSCPSGMELDSTNKTCVDTNECASSSTNVCKAANFVVCANTNGSYVCNCVNNSYVKSQESVCVDANECILRTANCPANSACVNQNPGYECRCLTGYQKVGSLCTDINECSGSNDCHPTLATCSNSPGGYSCACKAGYSGDGRTCTDVNECTLNTHNCDSRSDRRTCTNTPGSFTCGCVSGYQLAGDRRTCNDVDECAGSSHGCSQICKNTDGGFECKCQSGYRLEADQKTCVVEAECGAAKKATCFNQMCAKVNGTDTCQCPPGYELGSNGTSCNGSIWGQLDTVYRHGDRSPIVMLPKDTHQLDDWPNGLGWLSKIGMSQHHALGQWLRNRYTTENTLLNKTYKHKEIQIDSSNENRCLMSAYSNLAGLYPPTEEEMFDPSLKWQPIPVHTRPEKEDNVINMGMSCPRYDELLTETIASKEVQTVETKNKEFYNKVENYTGLSGVNINSLWMPADTLFCEKAHNLTLDSWAYEEYNNMTIYERLRKLDAWQFHLLYYNIEMAKLKGGPLLKEMRENMNNRSSKANYTGPKLYMFSGHDTTVAALLSALGLYKDIPASPGYAACVMLELYKTENYYYVEIHYKNNHQMESNASTILRLKGCEKKCKLEKFLSLTDAAVPKDWRKECYTRNPPSRSGIHLSTSEIISIVMAVVLIVTLVCLIVTCVKLKRTTSEGYKTFVNS</sequence>
<dbReference type="PANTHER" id="PTHR24050:SF27">
    <property type="entry name" value="FIBRILLIN-1"/>
    <property type="match status" value="1"/>
</dbReference>
<evidence type="ECO:0000256" key="6">
    <source>
        <dbReference type="ARBA" id="ARBA00022729"/>
    </source>
</evidence>
<keyword evidence="3" id="KW-0964">Secreted</keyword>
<feature type="compositionally biased region" description="Low complexity" evidence="11">
    <location>
        <begin position="1760"/>
        <end position="1776"/>
    </location>
</feature>
<feature type="domain" description="EGF-like" evidence="13">
    <location>
        <begin position="2505"/>
        <end position="2545"/>
    </location>
</feature>
<dbReference type="InterPro" id="IPR049883">
    <property type="entry name" value="NOTCH1_EGF-like"/>
</dbReference>
<dbReference type="SMART" id="SM00181">
    <property type="entry name" value="EGF"/>
    <property type="match status" value="35"/>
</dbReference>
<dbReference type="Pfam" id="PF00090">
    <property type="entry name" value="TSP_1"/>
    <property type="match status" value="3"/>
</dbReference>
<dbReference type="Pfam" id="PF14670">
    <property type="entry name" value="FXa_inhibition"/>
    <property type="match status" value="1"/>
</dbReference>
<dbReference type="FunFam" id="2.10.25.10:FF:000005">
    <property type="entry name" value="Fibrillin 2"/>
    <property type="match status" value="3"/>
</dbReference>
<feature type="domain" description="EGF-like" evidence="13">
    <location>
        <begin position="2250"/>
        <end position="2290"/>
    </location>
</feature>
<dbReference type="InterPro" id="IPR052235">
    <property type="entry name" value="Nephronectin_domain"/>
</dbReference>
<evidence type="ECO:0000256" key="9">
    <source>
        <dbReference type="ARBA" id="ARBA00023180"/>
    </source>
</evidence>
<evidence type="ECO:0000256" key="4">
    <source>
        <dbReference type="ARBA" id="ARBA00022530"/>
    </source>
</evidence>
<feature type="domain" description="EGF-like" evidence="13">
    <location>
        <begin position="1779"/>
        <end position="1815"/>
    </location>
</feature>
<dbReference type="InterPro" id="IPR036383">
    <property type="entry name" value="TSP1_rpt_sf"/>
</dbReference>
<evidence type="ECO:0000313" key="14">
    <source>
        <dbReference type="EMBL" id="EKC35972.1"/>
    </source>
</evidence>
<feature type="domain" description="EGF-like" evidence="13">
    <location>
        <begin position="2024"/>
        <end position="2063"/>
    </location>
</feature>